<organism evidence="2">
    <name type="scientific">Serratia fonticola</name>
    <dbReference type="NCBI Taxonomy" id="47917"/>
    <lineage>
        <taxon>Bacteria</taxon>
        <taxon>Pseudomonadati</taxon>
        <taxon>Pseudomonadota</taxon>
        <taxon>Gammaproteobacteria</taxon>
        <taxon>Enterobacterales</taxon>
        <taxon>Yersiniaceae</taxon>
        <taxon>Serratia</taxon>
    </lineage>
</organism>
<gene>
    <name evidence="2" type="ORF">NCTC12965_02539</name>
</gene>
<feature type="signal peptide" evidence="1">
    <location>
        <begin position="1"/>
        <end position="23"/>
    </location>
</feature>
<dbReference type="AlphaFoldDB" id="A0A4U9U6K5"/>
<evidence type="ECO:0000313" key="2">
    <source>
        <dbReference type="EMBL" id="VTR27379.1"/>
    </source>
</evidence>
<proteinExistence type="predicted"/>
<evidence type="ECO:0000256" key="1">
    <source>
        <dbReference type="SAM" id="SignalP"/>
    </source>
</evidence>
<name>A0A4U9U6K5_SERFO</name>
<accession>A0A4U9U6K5</accession>
<sequence length="70" mass="7875">MLLTAIRNTAFALLALVITQTSALSFTLEVSGKIKNTTDAENKTYVFTDKELFAMPVHMHHDHHFVDAQE</sequence>
<keyword evidence="1" id="KW-0732">Signal</keyword>
<reference evidence="2" key="1">
    <citation type="submission" date="2019-05" db="EMBL/GenBank/DDBJ databases">
        <authorList>
            <consortium name="Pathogen Informatics"/>
        </authorList>
    </citation>
    <scope>NUCLEOTIDE SEQUENCE [LARGE SCALE GENOMIC DNA]</scope>
    <source>
        <strain evidence="2">NCTC12965</strain>
    </source>
</reference>
<feature type="chain" id="PRO_5020468066" evidence="1">
    <location>
        <begin position="24"/>
        <end position="70"/>
    </location>
</feature>
<dbReference type="EMBL" id="CABEEZ010000051">
    <property type="protein sequence ID" value="VTR27379.1"/>
    <property type="molecule type" value="Genomic_DNA"/>
</dbReference>
<protein>
    <submittedName>
        <fullName evidence="2">Uncharacterized protein</fullName>
    </submittedName>
</protein>